<geneLocation type="plasmid" evidence="2">
    <name>pJE1</name>
</geneLocation>
<gene>
    <name evidence="2" type="ORF">pJE1_123</name>
</gene>
<dbReference type="RefSeq" id="WP_087573211.1">
    <property type="nucleotide sequence ID" value="NZ_KM017071.1"/>
</dbReference>
<dbReference type="Gene3D" id="2.60.120.10">
    <property type="entry name" value="Jelly Rolls"/>
    <property type="match status" value="1"/>
</dbReference>
<accession>A0A0D4ZZW0</accession>
<organism evidence="2">
    <name type="scientific">Sphingomonas sp. JE1</name>
    <dbReference type="NCBI Taxonomy" id="1628059"/>
    <lineage>
        <taxon>Bacteria</taxon>
        <taxon>Pseudomonadati</taxon>
        <taxon>Pseudomonadota</taxon>
        <taxon>Alphaproteobacteria</taxon>
        <taxon>Sphingomonadales</taxon>
        <taxon>Sphingomonadaceae</taxon>
        <taxon>Sphingomonas</taxon>
    </lineage>
</organism>
<evidence type="ECO:0000313" key="2">
    <source>
        <dbReference type="EMBL" id="AJW29545.1"/>
    </source>
</evidence>
<dbReference type="InterPro" id="IPR025979">
    <property type="entry name" value="ChrR-like_cupin_dom"/>
</dbReference>
<keyword evidence="2" id="KW-0614">Plasmid</keyword>
<dbReference type="EMBL" id="KM017071">
    <property type="protein sequence ID" value="AJW29545.1"/>
    <property type="molecule type" value="Genomic_DNA"/>
</dbReference>
<dbReference type="InterPro" id="IPR011051">
    <property type="entry name" value="RmlC_Cupin_sf"/>
</dbReference>
<dbReference type="SUPFAM" id="SSF51182">
    <property type="entry name" value="RmlC-like cupins"/>
    <property type="match status" value="1"/>
</dbReference>
<protein>
    <recommendedName>
        <fullName evidence="1">ChrR-like cupin domain-containing protein</fullName>
    </recommendedName>
</protein>
<dbReference type="InterPro" id="IPR014710">
    <property type="entry name" value="RmlC-like_jellyroll"/>
</dbReference>
<reference evidence="2" key="1">
    <citation type="submission" date="2014-06" db="EMBL/GenBank/DDBJ databases">
        <title>Molecular and ecological studies on carbamate pesticide degrading bacteria isolated from agricultural soils.</title>
        <authorList>
            <person name="Kim D.-U."/>
            <person name="Ka J.-O."/>
        </authorList>
    </citation>
    <scope>NUCLEOTIDE SEQUENCE</scope>
    <source>
        <strain evidence="2">JE1</strain>
        <plasmid evidence="2">pJE1</plasmid>
    </source>
</reference>
<name>A0A0D4ZZW0_9SPHN</name>
<sequence length="180" mass="19581">MATILTPKGKEGIVKLPRDKSGYFPDNSAIVRINEIPWTPFNLVGSKEGSVFKLLSVLWNHDMYTMYLNVPGGLTVEPHYHLGEAHGYIFTGSFDYEYGDIYAGDYLAEGDNIAHNAQIGPDDVLQFSLIFGGLCGVLPDGSPDLSTKMGCMEVYNVAKAAGAADHILPPPPGWRSKYPG</sequence>
<feature type="domain" description="ChrR-like cupin" evidence="1">
    <location>
        <begin position="28"/>
        <end position="122"/>
    </location>
</feature>
<dbReference type="Pfam" id="PF12973">
    <property type="entry name" value="Cupin_7"/>
    <property type="match status" value="1"/>
</dbReference>
<proteinExistence type="predicted"/>
<dbReference type="AlphaFoldDB" id="A0A0D4ZZW0"/>
<evidence type="ECO:0000259" key="1">
    <source>
        <dbReference type="Pfam" id="PF12973"/>
    </source>
</evidence>